<proteinExistence type="predicted"/>
<dbReference type="Proteomes" id="UP001203423">
    <property type="component" value="Unassembled WGS sequence"/>
</dbReference>
<dbReference type="Gene3D" id="1.10.357.10">
    <property type="entry name" value="Tetracycline Repressor, domain 2"/>
    <property type="match status" value="1"/>
</dbReference>
<dbReference type="PROSITE" id="PS01081">
    <property type="entry name" value="HTH_TETR_1"/>
    <property type="match status" value="1"/>
</dbReference>
<sequence>MSPMCNGSSVGRPRTFDLEQALEKALDVFWRKGYEGTSLTDLTQAMGINKPSLYSAFGNKEQLFLKAIDLYEQRPCGYFLPALEQKTAYNVALFMLEGAAENLTNTEHPQGCIIVQSALACSESGTSVKEALINRRRENEEKLCQRFIRAREEGDLKEDTDPEVLAKYLVTVLQGMAVQATNGVSNKELHRVAQVVLSAFAKS</sequence>
<dbReference type="InterPro" id="IPR001647">
    <property type="entry name" value="HTH_TetR"/>
</dbReference>
<protein>
    <submittedName>
        <fullName evidence="6">TetR/AcrR family transcriptional regulator</fullName>
    </submittedName>
</protein>
<evidence type="ECO:0000313" key="7">
    <source>
        <dbReference type="Proteomes" id="UP001203423"/>
    </source>
</evidence>
<evidence type="ECO:0000259" key="5">
    <source>
        <dbReference type="PROSITE" id="PS50977"/>
    </source>
</evidence>
<dbReference type="RefSeq" id="WP_248938837.1">
    <property type="nucleotide sequence ID" value="NZ_JAKIKS010000008.1"/>
</dbReference>
<dbReference type="InterPro" id="IPR036271">
    <property type="entry name" value="Tet_transcr_reg_TetR-rel_C_sf"/>
</dbReference>
<keyword evidence="7" id="KW-1185">Reference proteome</keyword>
<name>A0ABT0L7J6_9GAMM</name>
<dbReference type="PANTHER" id="PTHR47506:SF1">
    <property type="entry name" value="HTH-TYPE TRANSCRIPTIONAL REGULATOR YJDC"/>
    <property type="match status" value="1"/>
</dbReference>
<evidence type="ECO:0000256" key="1">
    <source>
        <dbReference type="ARBA" id="ARBA00023015"/>
    </source>
</evidence>
<dbReference type="InterPro" id="IPR011075">
    <property type="entry name" value="TetR_C"/>
</dbReference>
<organism evidence="6 7">
    <name type="scientific">Shewanella surugensis</name>
    <dbReference type="NCBI Taxonomy" id="212020"/>
    <lineage>
        <taxon>Bacteria</taxon>
        <taxon>Pseudomonadati</taxon>
        <taxon>Pseudomonadota</taxon>
        <taxon>Gammaproteobacteria</taxon>
        <taxon>Alteromonadales</taxon>
        <taxon>Shewanellaceae</taxon>
        <taxon>Shewanella</taxon>
    </lineage>
</organism>
<dbReference type="Pfam" id="PF00440">
    <property type="entry name" value="TetR_N"/>
    <property type="match status" value="1"/>
</dbReference>
<comment type="caution">
    <text evidence="6">The sequence shown here is derived from an EMBL/GenBank/DDBJ whole genome shotgun (WGS) entry which is preliminary data.</text>
</comment>
<keyword evidence="1" id="KW-0805">Transcription regulation</keyword>
<dbReference type="Pfam" id="PF16925">
    <property type="entry name" value="TetR_C_13"/>
    <property type="match status" value="1"/>
</dbReference>
<dbReference type="InterPro" id="IPR009057">
    <property type="entry name" value="Homeodomain-like_sf"/>
</dbReference>
<keyword evidence="2 4" id="KW-0238">DNA-binding</keyword>
<dbReference type="Gene3D" id="1.10.10.60">
    <property type="entry name" value="Homeodomain-like"/>
    <property type="match status" value="1"/>
</dbReference>
<dbReference type="SUPFAM" id="SSF46689">
    <property type="entry name" value="Homeodomain-like"/>
    <property type="match status" value="1"/>
</dbReference>
<feature type="domain" description="HTH tetR-type" evidence="5">
    <location>
        <begin position="15"/>
        <end position="75"/>
    </location>
</feature>
<evidence type="ECO:0000256" key="2">
    <source>
        <dbReference type="ARBA" id="ARBA00023125"/>
    </source>
</evidence>
<dbReference type="PROSITE" id="PS50977">
    <property type="entry name" value="HTH_TETR_2"/>
    <property type="match status" value="1"/>
</dbReference>
<evidence type="ECO:0000256" key="3">
    <source>
        <dbReference type="ARBA" id="ARBA00023163"/>
    </source>
</evidence>
<dbReference type="PANTHER" id="PTHR47506">
    <property type="entry name" value="TRANSCRIPTIONAL REGULATORY PROTEIN"/>
    <property type="match status" value="1"/>
</dbReference>
<feature type="DNA-binding region" description="H-T-H motif" evidence="4">
    <location>
        <begin position="38"/>
        <end position="57"/>
    </location>
</feature>
<gene>
    <name evidence="6" type="ORF">L2764_03390</name>
</gene>
<keyword evidence="3" id="KW-0804">Transcription</keyword>
<reference evidence="6 7" key="1">
    <citation type="submission" date="2022-01" db="EMBL/GenBank/DDBJ databases">
        <title>Whole genome-based taxonomy of the Shewanellaceae.</title>
        <authorList>
            <person name="Martin-Rodriguez A.J."/>
        </authorList>
    </citation>
    <scope>NUCLEOTIDE SEQUENCE [LARGE SCALE GENOMIC DNA]</scope>
    <source>
        <strain evidence="6 7">DSM 17177</strain>
    </source>
</reference>
<dbReference type="InterPro" id="IPR023772">
    <property type="entry name" value="DNA-bd_HTH_TetR-type_CS"/>
</dbReference>
<evidence type="ECO:0000313" key="6">
    <source>
        <dbReference type="EMBL" id="MCL1123549.1"/>
    </source>
</evidence>
<evidence type="ECO:0000256" key="4">
    <source>
        <dbReference type="PROSITE-ProRule" id="PRU00335"/>
    </source>
</evidence>
<accession>A0ABT0L7J6</accession>
<dbReference type="SUPFAM" id="SSF48498">
    <property type="entry name" value="Tetracyclin repressor-like, C-terminal domain"/>
    <property type="match status" value="1"/>
</dbReference>
<dbReference type="PRINTS" id="PR00455">
    <property type="entry name" value="HTHTETR"/>
</dbReference>
<dbReference type="EMBL" id="JAKIKS010000008">
    <property type="protein sequence ID" value="MCL1123549.1"/>
    <property type="molecule type" value="Genomic_DNA"/>
</dbReference>